<proteinExistence type="predicted"/>
<feature type="chain" id="PRO_5023022564" evidence="2">
    <location>
        <begin position="21"/>
        <end position="259"/>
    </location>
</feature>
<evidence type="ECO:0000256" key="1">
    <source>
        <dbReference type="SAM" id="MobiDB-lite"/>
    </source>
</evidence>
<keyword evidence="2" id="KW-0732">Signal</keyword>
<evidence type="ECO:0000313" key="4">
    <source>
        <dbReference type="Proteomes" id="UP000319980"/>
    </source>
</evidence>
<name>A0A5C5TZA9_9GAMM</name>
<keyword evidence="4" id="KW-1185">Reference proteome</keyword>
<protein>
    <submittedName>
        <fullName evidence="3">Uncharacterized protein</fullName>
    </submittedName>
</protein>
<comment type="caution">
    <text evidence="3">The sequence shown here is derived from an EMBL/GenBank/DDBJ whole genome shotgun (WGS) entry which is preliminary data.</text>
</comment>
<gene>
    <name evidence="3" type="ORF">FQY83_14750</name>
</gene>
<reference evidence="3 4" key="1">
    <citation type="journal article" date="2008" name="Int. J. Syst. Evol. Microbiol.">
        <title>Luteimonas marina sp. nov., isolated from seawater.</title>
        <authorList>
            <person name="Baik K.S."/>
            <person name="Park S.C."/>
            <person name="Kim M.S."/>
            <person name="Kim E.M."/>
            <person name="Park C."/>
            <person name="Chun J."/>
            <person name="Seong C.N."/>
        </authorList>
    </citation>
    <scope>NUCLEOTIDE SEQUENCE [LARGE SCALE GENOMIC DNA]</scope>
    <source>
        <strain evidence="3 4">FR1330</strain>
    </source>
</reference>
<feature type="region of interest" description="Disordered" evidence="1">
    <location>
        <begin position="27"/>
        <end position="52"/>
    </location>
</feature>
<organism evidence="3 4">
    <name type="scientific">Luteimonas marina</name>
    <dbReference type="NCBI Taxonomy" id="488485"/>
    <lineage>
        <taxon>Bacteria</taxon>
        <taxon>Pseudomonadati</taxon>
        <taxon>Pseudomonadota</taxon>
        <taxon>Gammaproteobacteria</taxon>
        <taxon>Lysobacterales</taxon>
        <taxon>Lysobacteraceae</taxon>
        <taxon>Luteimonas</taxon>
    </lineage>
</organism>
<dbReference type="OrthoDB" id="6058661at2"/>
<evidence type="ECO:0000313" key="3">
    <source>
        <dbReference type="EMBL" id="TWT18632.1"/>
    </source>
</evidence>
<sequence length="259" mass="27442">MLLPTPLRPLVVALSIAALAAGCNASPPANEATGATASSAPEEVREESPSADQLGMAMRHYGELLRMRALGERCDWIAAAEQAALAATIDERRAWLTSWQADPTKVESETQPLLDSEAALECAGPPAGRLKAGIDMAVWQMRITWALRAQALLDGPGRPDWFSGRSSVNEHRAAVEEAVEGLKTNHRADIEAAQPGFRLEAERMMLAARCPGSDQACPKGAAAAPALHDYAEAWVSGAEAYAAVLPTVEDKAGQRPLGD</sequence>
<dbReference type="Proteomes" id="UP000319980">
    <property type="component" value="Unassembled WGS sequence"/>
</dbReference>
<accession>A0A5C5TZA9</accession>
<dbReference type="AlphaFoldDB" id="A0A5C5TZA9"/>
<dbReference type="EMBL" id="VOHK01000006">
    <property type="protein sequence ID" value="TWT18632.1"/>
    <property type="molecule type" value="Genomic_DNA"/>
</dbReference>
<dbReference type="RefSeq" id="WP_158636526.1">
    <property type="nucleotide sequence ID" value="NZ_VOHK01000006.1"/>
</dbReference>
<feature type="signal peptide" evidence="2">
    <location>
        <begin position="1"/>
        <end position="20"/>
    </location>
</feature>
<evidence type="ECO:0000256" key="2">
    <source>
        <dbReference type="SAM" id="SignalP"/>
    </source>
</evidence>